<evidence type="ECO:0000313" key="5">
    <source>
        <dbReference type="Proteomes" id="UP000664417"/>
    </source>
</evidence>
<dbReference type="Proteomes" id="UP000664417">
    <property type="component" value="Unassembled WGS sequence"/>
</dbReference>
<sequence>MIPTKNVHDNTYTILIVDDTRLNIRILERALSREGYRILTAANGMDGRALALAEQPDLVLLDIVMPGENGFETLQRLKSDHRTAHIPVVFISGEDHVETKVSGLDAGAVDYITKPFHLEEVKARVRLHIRLSIATRALLTVQAEKLKEIQKAQSELLTLPEDLPHARFGVVYRSLQEAGGDFYDVFSIGDRIFGYFLSDVSGHDLATSFLTSALKALLKQNCSAIYKPTESMGMVNHVLLEILPSGKYLTASYLVVNRASQQVSVVGMGHPPVVYQPVAGAPRLIELDGDILGAFQEVNFGAASLDVQSGDRFILYSDGLMERTESGTVWSELGEPLLAMVEQVPRFHNAQEAADLLTELANLQYGNPDDDVVVLVVEV</sequence>
<evidence type="ECO:0000256" key="2">
    <source>
        <dbReference type="PROSITE-ProRule" id="PRU00169"/>
    </source>
</evidence>
<feature type="domain" description="Response regulatory" evidence="3">
    <location>
        <begin position="13"/>
        <end position="129"/>
    </location>
</feature>
<dbReference type="PROSITE" id="PS50110">
    <property type="entry name" value="RESPONSE_REGULATORY"/>
    <property type="match status" value="1"/>
</dbReference>
<dbReference type="PANTHER" id="PTHR43156:SF2">
    <property type="entry name" value="STAGE II SPORULATION PROTEIN E"/>
    <property type="match status" value="1"/>
</dbReference>
<comment type="caution">
    <text evidence="4">The sequence shown here is derived from an EMBL/GenBank/DDBJ whole genome shotgun (WGS) entry which is preliminary data.</text>
</comment>
<dbReference type="SMART" id="SM00331">
    <property type="entry name" value="PP2C_SIG"/>
    <property type="match status" value="1"/>
</dbReference>
<name>A0A8J7QB85_9BACT</name>
<protein>
    <submittedName>
        <fullName evidence="4">Response regulator</fullName>
    </submittedName>
</protein>
<dbReference type="Gene3D" id="3.40.50.2300">
    <property type="match status" value="1"/>
</dbReference>
<dbReference type="SMART" id="SM00448">
    <property type="entry name" value="REC"/>
    <property type="match status" value="1"/>
</dbReference>
<feature type="modified residue" description="4-aspartylphosphate" evidence="2">
    <location>
        <position position="62"/>
    </location>
</feature>
<keyword evidence="5" id="KW-1185">Reference proteome</keyword>
<dbReference type="InterPro" id="IPR001789">
    <property type="entry name" value="Sig_transdc_resp-reg_receiver"/>
</dbReference>
<dbReference type="GO" id="GO:0000160">
    <property type="term" value="P:phosphorelay signal transduction system"/>
    <property type="evidence" value="ECO:0007669"/>
    <property type="project" value="InterPro"/>
</dbReference>
<dbReference type="InterPro" id="IPR036457">
    <property type="entry name" value="PPM-type-like_dom_sf"/>
</dbReference>
<evidence type="ECO:0000313" key="4">
    <source>
        <dbReference type="EMBL" id="MBO1317696.1"/>
    </source>
</evidence>
<dbReference type="GO" id="GO:0016791">
    <property type="term" value="F:phosphatase activity"/>
    <property type="evidence" value="ECO:0007669"/>
    <property type="project" value="TreeGrafter"/>
</dbReference>
<dbReference type="SUPFAM" id="SSF81606">
    <property type="entry name" value="PP2C-like"/>
    <property type="match status" value="1"/>
</dbReference>
<dbReference type="EMBL" id="JAFREP010000003">
    <property type="protein sequence ID" value="MBO1317696.1"/>
    <property type="molecule type" value="Genomic_DNA"/>
</dbReference>
<reference evidence="4" key="1">
    <citation type="submission" date="2021-03" db="EMBL/GenBank/DDBJ databases">
        <authorList>
            <person name="Wang G."/>
        </authorList>
    </citation>
    <scope>NUCLEOTIDE SEQUENCE</scope>
    <source>
        <strain evidence="4">KCTC 12899</strain>
    </source>
</reference>
<proteinExistence type="predicted"/>
<keyword evidence="2" id="KW-0597">Phosphoprotein</keyword>
<dbReference type="AlphaFoldDB" id="A0A8J7QB85"/>
<dbReference type="RefSeq" id="WP_207857091.1">
    <property type="nucleotide sequence ID" value="NZ_JAFREP010000003.1"/>
</dbReference>
<dbReference type="InterPro" id="IPR052016">
    <property type="entry name" value="Bact_Sigma-Reg"/>
</dbReference>
<dbReference type="Pfam" id="PF07228">
    <property type="entry name" value="SpoIIE"/>
    <property type="match status" value="1"/>
</dbReference>
<dbReference type="Pfam" id="PF00072">
    <property type="entry name" value="Response_reg"/>
    <property type="match status" value="1"/>
</dbReference>
<keyword evidence="1" id="KW-0378">Hydrolase</keyword>
<dbReference type="InterPro" id="IPR011006">
    <property type="entry name" value="CheY-like_superfamily"/>
</dbReference>
<dbReference type="PANTHER" id="PTHR43156">
    <property type="entry name" value="STAGE II SPORULATION PROTEIN E-RELATED"/>
    <property type="match status" value="1"/>
</dbReference>
<organism evidence="4 5">
    <name type="scientific">Acanthopleuribacter pedis</name>
    <dbReference type="NCBI Taxonomy" id="442870"/>
    <lineage>
        <taxon>Bacteria</taxon>
        <taxon>Pseudomonadati</taxon>
        <taxon>Acidobacteriota</taxon>
        <taxon>Holophagae</taxon>
        <taxon>Acanthopleuribacterales</taxon>
        <taxon>Acanthopleuribacteraceae</taxon>
        <taxon>Acanthopleuribacter</taxon>
    </lineage>
</organism>
<evidence type="ECO:0000259" key="3">
    <source>
        <dbReference type="PROSITE" id="PS50110"/>
    </source>
</evidence>
<evidence type="ECO:0000256" key="1">
    <source>
        <dbReference type="ARBA" id="ARBA00022801"/>
    </source>
</evidence>
<dbReference type="Gene3D" id="3.60.40.10">
    <property type="entry name" value="PPM-type phosphatase domain"/>
    <property type="match status" value="1"/>
</dbReference>
<accession>A0A8J7QB85</accession>
<dbReference type="InterPro" id="IPR001932">
    <property type="entry name" value="PPM-type_phosphatase-like_dom"/>
</dbReference>
<dbReference type="SUPFAM" id="SSF52172">
    <property type="entry name" value="CheY-like"/>
    <property type="match status" value="1"/>
</dbReference>
<gene>
    <name evidence="4" type="ORF">J3U88_04425</name>
</gene>